<dbReference type="InterPro" id="IPR050448">
    <property type="entry name" value="OpgB/LTA_synthase_biosynth"/>
</dbReference>
<evidence type="ECO:0000256" key="8">
    <source>
        <dbReference type="PIRSR" id="PIRSR005091-3"/>
    </source>
</evidence>
<dbReference type="PIRSF" id="PIRSF005091">
    <property type="entry name" value="Mmb_sulf_HI1246"/>
    <property type="match status" value="1"/>
</dbReference>
<reference evidence="11" key="1">
    <citation type="submission" date="2020-10" db="EMBL/GenBank/DDBJ databases">
        <authorList>
            <person name="Gilroy R."/>
        </authorList>
    </citation>
    <scope>NUCLEOTIDE SEQUENCE</scope>
    <source>
        <strain evidence="11">17213</strain>
    </source>
</reference>
<dbReference type="GO" id="GO:0046872">
    <property type="term" value="F:metal ion binding"/>
    <property type="evidence" value="ECO:0007669"/>
    <property type="project" value="UniProtKB-KW"/>
</dbReference>
<dbReference type="InterPro" id="IPR000917">
    <property type="entry name" value="Sulfatase_N"/>
</dbReference>
<gene>
    <name evidence="11" type="ORF">IAB19_06350</name>
</gene>
<evidence type="ECO:0000256" key="3">
    <source>
        <dbReference type="ARBA" id="ARBA00022692"/>
    </source>
</evidence>
<evidence type="ECO:0000256" key="2">
    <source>
        <dbReference type="ARBA" id="ARBA00022475"/>
    </source>
</evidence>
<dbReference type="InterPro" id="IPR017850">
    <property type="entry name" value="Alkaline_phosphatase_core_sf"/>
</dbReference>
<evidence type="ECO:0000256" key="7">
    <source>
        <dbReference type="PIRSR" id="PIRSR005091-2"/>
    </source>
</evidence>
<dbReference type="Proteomes" id="UP000823631">
    <property type="component" value="Unassembled WGS sequence"/>
</dbReference>
<evidence type="ECO:0000256" key="5">
    <source>
        <dbReference type="ARBA" id="ARBA00023136"/>
    </source>
</evidence>
<evidence type="ECO:0000256" key="9">
    <source>
        <dbReference type="SAM" id="Phobius"/>
    </source>
</evidence>
<organism evidence="11 12">
    <name type="scientific">Candidatus Avisuccinivibrio stercorigallinarum</name>
    <dbReference type="NCBI Taxonomy" id="2840704"/>
    <lineage>
        <taxon>Bacteria</taxon>
        <taxon>Pseudomonadati</taxon>
        <taxon>Pseudomonadota</taxon>
        <taxon>Gammaproteobacteria</taxon>
        <taxon>Aeromonadales</taxon>
        <taxon>Succinivibrionaceae</taxon>
        <taxon>Succinivibrionaceae incertae sedis</taxon>
        <taxon>Candidatus Avisuccinivibrio</taxon>
    </lineage>
</organism>
<name>A0A9D9DBR7_9GAMM</name>
<dbReference type="Gene3D" id="3.40.720.10">
    <property type="entry name" value="Alkaline Phosphatase, subunit A"/>
    <property type="match status" value="1"/>
</dbReference>
<feature type="domain" description="Sulfatase N-terminal" evidence="10">
    <location>
        <begin position="301"/>
        <end position="571"/>
    </location>
</feature>
<keyword evidence="7" id="KW-0479">Metal-binding</keyword>
<dbReference type="Pfam" id="PF00884">
    <property type="entry name" value="Sulfatase"/>
    <property type="match status" value="1"/>
</dbReference>
<keyword evidence="4 9" id="KW-1133">Transmembrane helix</keyword>
<dbReference type="EMBL" id="JADINH010000133">
    <property type="protein sequence ID" value="MBO8415982.1"/>
    <property type="molecule type" value="Genomic_DNA"/>
</dbReference>
<keyword evidence="7" id="KW-0464">Manganese</keyword>
<protein>
    <submittedName>
        <fullName evidence="11">LTA synthase family protein</fullName>
    </submittedName>
</protein>
<feature type="binding site" evidence="8">
    <location>
        <position position="522"/>
    </location>
    <ligand>
        <name>Mn(2+)</name>
        <dbReference type="ChEBI" id="CHEBI:29035"/>
    </ligand>
</feature>
<evidence type="ECO:0000313" key="12">
    <source>
        <dbReference type="Proteomes" id="UP000823631"/>
    </source>
</evidence>
<reference evidence="11" key="2">
    <citation type="journal article" date="2021" name="PeerJ">
        <title>Extensive microbial diversity within the chicken gut microbiome revealed by metagenomics and culture.</title>
        <authorList>
            <person name="Gilroy R."/>
            <person name="Ravi A."/>
            <person name="Getino M."/>
            <person name="Pursley I."/>
            <person name="Horton D.L."/>
            <person name="Alikhan N.F."/>
            <person name="Baker D."/>
            <person name="Gharbi K."/>
            <person name="Hall N."/>
            <person name="Watson M."/>
            <person name="Adriaenssens E.M."/>
            <person name="Foster-Nyarko E."/>
            <person name="Jarju S."/>
            <person name="Secka A."/>
            <person name="Antonio M."/>
            <person name="Oren A."/>
            <person name="Chaudhuri R.R."/>
            <person name="La Ragione R."/>
            <person name="Hildebrand F."/>
            <person name="Pallen M.J."/>
        </authorList>
    </citation>
    <scope>NUCLEOTIDE SEQUENCE</scope>
    <source>
        <strain evidence="11">17213</strain>
    </source>
</reference>
<accession>A0A9D9DBR7</accession>
<keyword evidence="2" id="KW-1003">Cell membrane</keyword>
<feature type="transmembrane region" description="Helical" evidence="9">
    <location>
        <begin position="186"/>
        <end position="205"/>
    </location>
</feature>
<dbReference type="GO" id="GO:0005886">
    <property type="term" value="C:plasma membrane"/>
    <property type="evidence" value="ECO:0007669"/>
    <property type="project" value="UniProtKB-SubCell"/>
</dbReference>
<keyword evidence="3 9" id="KW-0812">Transmembrane</keyword>
<feature type="transmembrane region" description="Helical" evidence="9">
    <location>
        <begin position="57"/>
        <end position="79"/>
    </location>
</feature>
<dbReference type="InterPro" id="IPR012160">
    <property type="entry name" value="LtaS-like"/>
</dbReference>
<dbReference type="CDD" id="cd16015">
    <property type="entry name" value="LTA_synthase"/>
    <property type="match status" value="1"/>
</dbReference>
<feature type="transmembrane region" description="Helical" evidence="9">
    <location>
        <begin position="146"/>
        <end position="165"/>
    </location>
</feature>
<feature type="binding site" evidence="8">
    <location>
        <position position="521"/>
    </location>
    <ligand>
        <name>Mn(2+)</name>
        <dbReference type="ChEBI" id="CHEBI:29035"/>
    </ligand>
</feature>
<feature type="binding site" evidence="7">
    <location>
        <position position="465"/>
    </location>
    <ligand>
        <name>substrate</name>
    </ligand>
</feature>
<dbReference type="AlphaFoldDB" id="A0A9D9DBR7"/>
<feature type="active site" evidence="6">
    <location>
        <position position="347"/>
    </location>
</feature>
<dbReference type="SUPFAM" id="SSF53649">
    <property type="entry name" value="Alkaline phosphatase-like"/>
    <property type="match status" value="1"/>
</dbReference>
<keyword evidence="5 9" id="KW-0472">Membrane</keyword>
<evidence type="ECO:0000256" key="6">
    <source>
        <dbReference type="PIRSR" id="PIRSR005091-1"/>
    </source>
</evidence>
<evidence type="ECO:0000256" key="4">
    <source>
        <dbReference type="ARBA" id="ARBA00022989"/>
    </source>
</evidence>
<evidence type="ECO:0000256" key="1">
    <source>
        <dbReference type="ARBA" id="ARBA00004651"/>
    </source>
</evidence>
<sequence>MFTASHQNMVRLPLGAYLPIIAASLLMLSLSRAALCLWQSELLPPNSLSFILGMGLRYDIACICALFGLPVLLTLLLSALKFLPRFILWAVQIWCAAAFAFLVMNEAATPGFILEYGVRPNQLYVQYLIYPAEVLKTLWGGHKLELFASIVLTAAAFALGLYLMQRAFRRAERREQAQGVISLKRVLIELVCVVLIVPLGIRSTLGHRPLNPAMAAFCDSPLVNSLPVNSSYSAAYALAHLGDTKLKEDAIYKLLSEAEVLEQIKTLSVEDETDFPGVKLDEACPLNQDIRPLSPDLAPMNVVIVLEESMGADFVKSLGGLPLTPELERLKEKGWWFENMYAAGHRSIRGIEAVTAGFPPSPLESIVKLPSKYGATAMLGEVYRAMGYHTSFIYGGESHFDNMRQFFLDNGMQHVIDQNDYSKPRFVASWGVSDEDLFARAHEIFERESSQGNNFFSVVFTSSFHDPFEIPEGKVSITEPGVPDEPRYRAVKYADYALGRFMDAALSSNYAANTVFLLIADHESRVRGSGIFPLWEFKIPALIITPQQIVRSDPRIVSQVDMAPTLLALSGFKGSVPYAGQNLLRDDIRERAPMQFNNMFGLLDKDGFVVLTPGREPDYYRVGEHDELTAAGPAPEDKVREAEAVSNLGPLIYNHGYMQKECIRFAR</sequence>
<feature type="transmembrane region" description="Helical" evidence="9">
    <location>
        <begin position="86"/>
        <end position="104"/>
    </location>
</feature>
<evidence type="ECO:0000259" key="10">
    <source>
        <dbReference type="Pfam" id="PF00884"/>
    </source>
</evidence>
<proteinExistence type="predicted"/>
<evidence type="ECO:0000313" key="11">
    <source>
        <dbReference type="EMBL" id="MBO8415982.1"/>
    </source>
</evidence>
<dbReference type="Gene3D" id="3.30.1120.80">
    <property type="match status" value="1"/>
</dbReference>
<comment type="caution">
    <text evidence="11">The sequence shown here is derived from an EMBL/GenBank/DDBJ whole genome shotgun (WGS) entry which is preliminary data.</text>
</comment>
<dbReference type="PANTHER" id="PTHR47371:SF3">
    <property type="entry name" value="PHOSPHOGLYCEROL TRANSFERASE I"/>
    <property type="match status" value="1"/>
</dbReference>
<feature type="binding site" evidence="8">
    <location>
        <position position="308"/>
    </location>
    <ligand>
        <name>Mn(2+)</name>
        <dbReference type="ChEBI" id="CHEBI:29035"/>
    </ligand>
</feature>
<dbReference type="PANTHER" id="PTHR47371">
    <property type="entry name" value="LIPOTEICHOIC ACID SYNTHASE"/>
    <property type="match status" value="1"/>
</dbReference>
<comment type="subcellular location">
    <subcellularLocation>
        <location evidence="1">Cell membrane</location>
        <topology evidence="1">Multi-pass membrane protein</topology>
    </subcellularLocation>
</comment>